<evidence type="ECO:0000313" key="1">
    <source>
        <dbReference type="EMBL" id="QHN42343.1"/>
    </source>
</evidence>
<organism evidence="1 2">
    <name type="scientific">Candidatus Mycosynbacter amalyticus</name>
    <dbReference type="NCBI Taxonomy" id="2665156"/>
    <lineage>
        <taxon>Bacteria</taxon>
        <taxon>Candidatus Saccharimonadota</taxon>
        <taxon>Candidatus Saccharimonadota incertae sedis</taxon>
        <taxon>Candidatus Mycosynbacter</taxon>
    </lineage>
</organism>
<dbReference type="AlphaFoldDB" id="A0A857MIG6"/>
<dbReference type="Proteomes" id="UP001059824">
    <property type="component" value="Chromosome"/>
</dbReference>
<protein>
    <submittedName>
        <fullName evidence="1">Uncharacterized protein</fullName>
    </submittedName>
</protein>
<sequence>MCEVDAEKWTEEQAKAVQDYLERHVDQFRTCFHEACCLRQLVSDGDPVTSWQYIHDVMSCPYDERCAFENIYLNGAHGGIQTLLGLKVA</sequence>
<reference evidence="1" key="1">
    <citation type="journal article" date="2021" name="Nat. Microbiol.">
        <title>Cocultivation of an ultrasmall environmental parasitic bacterium with lytic ability against bacteria associated with wastewater foams.</title>
        <authorList>
            <person name="Batinovic S."/>
            <person name="Rose J.J.A."/>
            <person name="Ratcliffe J."/>
            <person name="Seviour R.J."/>
            <person name="Petrovski S."/>
        </authorList>
    </citation>
    <scope>NUCLEOTIDE SEQUENCE</scope>
    <source>
        <strain evidence="1">JR1</strain>
    </source>
</reference>
<keyword evidence="2" id="KW-1185">Reference proteome</keyword>
<evidence type="ECO:0000313" key="2">
    <source>
        <dbReference type="Proteomes" id="UP001059824"/>
    </source>
</evidence>
<gene>
    <name evidence="1" type="ORF">GII36_00525</name>
</gene>
<name>A0A857MIG6_9BACT</name>
<proteinExistence type="predicted"/>
<accession>A0A857MIG6</accession>
<dbReference type="EMBL" id="CP045921">
    <property type="protein sequence ID" value="QHN42343.1"/>
    <property type="molecule type" value="Genomic_DNA"/>
</dbReference>
<dbReference type="KEGG" id="mama:GII36_00525"/>
<dbReference type="RefSeq" id="WP_260763617.1">
    <property type="nucleotide sequence ID" value="NZ_CP045921.1"/>
</dbReference>